<evidence type="ECO:0000256" key="5">
    <source>
        <dbReference type="RuleBase" id="RU367021"/>
    </source>
</evidence>
<evidence type="ECO:0000259" key="6">
    <source>
        <dbReference type="SMART" id="SM01266"/>
    </source>
</evidence>
<keyword evidence="8" id="KW-1185">Reference proteome</keyword>
<reference evidence="7" key="1">
    <citation type="submission" date="2021-03" db="EMBL/GenBank/DDBJ databases">
        <title>novel species isolated from a fishpond in China.</title>
        <authorList>
            <person name="Lu H."/>
            <person name="Cai Z."/>
        </authorList>
    </citation>
    <scope>NUCLEOTIDE SEQUENCE</scope>
    <source>
        <strain evidence="7">JCM 30855</strain>
    </source>
</reference>
<protein>
    <recommendedName>
        <fullName evidence="5">Acetyltransferase</fullName>
        <ecNumber evidence="5">2.3.1.-</ecNumber>
    </recommendedName>
</protein>
<keyword evidence="2 5" id="KW-0808">Transferase</keyword>
<dbReference type="PANTHER" id="PTHR43017:SF1">
    <property type="entry name" value="ACETYLTRANSFERASE YJL218W-RELATED"/>
    <property type="match status" value="1"/>
</dbReference>
<dbReference type="CDD" id="cd03357">
    <property type="entry name" value="LbH_MAT_GAT"/>
    <property type="match status" value="1"/>
</dbReference>
<dbReference type="InterPro" id="IPR024688">
    <property type="entry name" value="Mac_dom"/>
</dbReference>
<dbReference type="InterPro" id="IPR011004">
    <property type="entry name" value="Trimer_LpxA-like_sf"/>
</dbReference>
<dbReference type="RefSeq" id="WP_206572016.1">
    <property type="nucleotide sequence ID" value="NZ_JAFKCV010000001.1"/>
</dbReference>
<name>A0A939DK18_9ALTE</name>
<comment type="similarity">
    <text evidence="1 5">Belongs to the transferase hexapeptide repeat family.</text>
</comment>
<evidence type="ECO:0000256" key="2">
    <source>
        <dbReference type="ARBA" id="ARBA00022679"/>
    </source>
</evidence>
<keyword evidence="3" id="KW-0677">Repeat</keyword>
<dbReference type="SMART" id="SM01266">
    <property type="entry name" value="Mac"/>
    <property type="match status" value="1"/>
</dbReference>
<dbReference type="Pfam" id="PF00132">
    <property type="entry name" value="Hexapep"/>
    <property type="match status" value="1"/>
</dbReference>
<evidence type="ECO:0000313" key="7">
    <source>
        <dbReference type="EMBL" id="MBN7823913.1"/>
    </source>
</evidence>
<comment type="caution">
    <text evidence="7">The sequence shown here is derived from an EMBL/GenBank/DDBJ whole genome shotgun (WGS) entry which is preliminary data.</text>
</comment>
<gene>
    <name evidence="7" type="ORF">J0A66_01630</name>
</gene>
<sequence length="187" mass="20527">MSEKQKMLAGDMYQPADPELMRLRQHCRLTLETFNRTSHAEPDKRADILRSLFGTTGNHLYVESVFSCDYGENIHVGENFYANFGCVILDVAEVRVGDNCMLAPQVGIYTASHPLDPVARNSGREFAKPIRFGDNCWIGGMAVINPGVTLGKNVVVASGSVVTKSFGDNLVLAGNPARVIKRIESRP</sequence>
<dbReference type="FunFam" id="2.160.10.10:FF:000008">
    <property type="entry name" value="Maltose O-acetyltransferase"/>
    <property type="match status" value="1"/>
</dbReference>
<keyword evidence="4 5" id="KW-0012">Acyltransferase</keyword>
<dbReference type="Proteomes" id="UP000664654">
    <property type="component" value="Unassembled WGS sequence"/>
</dbReference>
<proteinExistence type="inferred from homology"/>
<accession>A0A939DK18</accession>
<evidence type="ECO:0000256" key="4">
    <source>
        <dbReference type="ARBA" id="ARBA00023315"/>
    </source>
</evidence>
<dbReference type="EC" id="2.3.1.-" evidence="5"/>
<organism evidence="7 8">
    <name type="scientific">Bowmanella dokdonensis</name>
    <dbReference type="NCBI Taxonomy" id="751969"/>
    <lineage>
        <taxon>Bacteria</taxon>
        <taxon>Pseudomonadati</taxon>
        <taxon>Pseudomonadota</taxon>
        <taxon>Gammaproteobacteria</taxon>
        <taxon>Alteromonadales</taxon>
        <taxon>Alteromonadaceae</taxon>
        <taxon>Bowmanella</taxon>
    </lineage>
</organism>
<dbReference type="GO" id="GO:0008870">
    <property type="term" value="F:galactoside O-acetyltransferase activity"/>
    <property type="evidence" value="ECO:0007669"/>
    <property type="project" value="TreeGrafter"/>
</dbReference>
<dbReference type="PANTHER" id="PTHR43017">
    <property type="entry name" value="GALACTOSIDE O-ACETYLTRANSFERASE"/>
    <property type="match status" value="1"/>
</dbReference>
<dbReference type="SUPFAM" id="SSF51161">
    <property type="entry name" value="Trimeric LpxA-like enzymes"/>
    <property type="match status" value="1"/>
</dbReference>
<dbReference type="EMBL" id="JAFKCV010000001">
    <property type="protein sequence ID" value="MBN7823913.1"/>
    <property type="molecule type" value="Genomic_DNA"/>
</dbReference>
<dbReference type="InterPro" id="IPR039369">
    <property type="entry name" value="LacA-like"/>
</dbReference>
<feature type="domain" description="Maltose/galactoside acetyltransferase" evidence="6">
    <location>
        <begin position="4"/>
        <end position="58"/>
    </location>
</feature>
<dbReference type="InterPro" id="IPR001451">
    <property type="entry name" value="Hexapep"/>
</dbReference>
<evidence type="ECO:0000313" key="8">
    <source>
        <dbReference type="Proteomes" id="UP000664654"/>
    </source>
</evidence>
<evidence type="ECO:0000256" key="1">
    <source>
        <dbReference type="ARBA" id="ARBA00007274"/>
    </source>
</evidence>
<evidence type="ECO:0000256" key="3">
    <source>
        <dbReference type="ARBA" id="ARBA00022737"/>
    </source>
</evidence>
<dbReference type="AlphaFoldDB" id="A0A939DK18"/>
<dbReference type="Gene3D" id="2.160.10.10">
    <property type="entry name" value="Hexapeptide repeat proteins"/>
    <property type="match status" value="1"/>
</dbReference>
<dbReference type="Pfam" id="PF12464">
    <property type="entry name" value="Mac"/>
    <property type="match status" value="1"/>
</dbReference>